<comment type="function">
    <text evidence="17">Peptidoglycan polymerase that is essential for cell division.</text>
</comment>
<feature type="transmembrane region" description="Helical" evidence="19">
    <location>
        <begin position="213"/>
        <end position="233"/>
    </location>
</feature>
<reference evidence="21" key="1">
    <citation type="submission" date="2022-11" db="EMBL/GenBank/DDBJ databases">
        <title>Corynebacterium sp. isolated from Penguins.</title>
        <authorList>
            <person name="Sedlar K."/>
            <person name="Svec P."/>
        </authorList>
    </citation>
    <scope>NUCLEOTIDE SEQUENCE</scope>
    <source>
        <strain evidence="20">P7003</strain>
        <strain evidence="21">P7374</strain>
    </source>
</reference>
<dbReference type="Pfam" id="PF01098">
    <property type="entry name" value="FTSW_RODA_SPOVE"/>
    <property type="match status" value="1"/>
</dbReference>
<gene>
    <name evidence="20" type="ORF">OS125_02485</name>
    <name evidence="21" type="ORF">OS129_00700</name>
</gene>
<evidence type="ECO:0000313" key="21">
    <source>
        <dbReference type="EMBL" id="MCX7467401.1"/>
    </source>
</evidence>
<evidence type="ECO:0000313" key="23">
    <source>
        <dbReference type="Proteomes" id="UP001081709"/>
    </source>
</evidence>
<keyword evidence="7" id="KW-0573">Peptidoglycan synthesis</keyword>
<dbReference type="EMBL" id="JAPMKU010000001">
    <property type="protein sequence ID" value="MCX7467401.1"/>
    <property type="molecule type" value="Genomic_DNA"/>
</dbReference>
<comment type="similarity">
    <text evidence="12">Belongs to the SEDS family. FtsW subfamily.</text>
</comment>
<dbReference type="GO" id="GO:0009252">
    <property type="term" value="P:peptidoglycan biosynthetic process"/>
    <property type="evidence" value="ECO:0007669"/>
    <property type="project" value="UniProtKB-KW"/>
</dbReference>
<comment type="subcellular location">
    <subcellularLocation>
        <location evidence="1">Membrane</location>
        <topology evidence="1">Multi-pass membrane protein</topology>
    </subcellularLocation>
</comment>
<feature type="transmembrane region" description="Helical" evidence="19">
    <location>
        <begin position="70"/>
        <end position="87"/>
    </location>
</feature>
<evidence type="ECO:0000256" key="6">
    <source>
        <dbReference type="ARBA" id="ARBA00022960"/>
    </source>
</evidence>
<dbReference type="GO" id="GO:0051301">
    <property type="term" value="P:cell division"/>
    <property type="evidence" value="ECO:0007669"/>
    <property type="project" value="InterPro"/>
</dbReference>
<feature type="transmembrane region" description="Helical" evidence="19">
    <location>
        <begin position="187"/>
        <end position="206"/>
    </location>
</feature>
<feature type="transmembrane region" description="Helical" evidence="19">
    <location>
        <begin position="28"/>
        <end position="50"/>
    </location>
</feature>
<evidence type="ECO:0000256" key="2">
    <source>
        <dbReference type="ARBA" id="ARBA00004752"/>
    </source>
</evidence>
<dbReference type="EMBL" id="JAPMKV010000001">
    <property type="protein sequence ID" value="MCX7444114.1"/>
    <property type="molecule type" value="Genomic_DNA"/>
</dbReference>
<evidence type="ECO:0000256" key="17">
    <source>
        <dbReference type="ARBA" id="ARBA00049966"/>
    </source>
</evidence>
<dbReference type="GO" id="GO:0008360">
    <property type="term" value="P:regulation of cell shape"/>
    <property type="evidence" value="ECO:0007669"/>
    <property type="project" value="UniProtKB-KW"/>
</dbReference>
<dbReference type="EC" id="2.4.99.28" evidence="15"/>
<organism evidence="21 22">
    <name type="scientific">Corynebacterium pygosceleis</name>
    <dbReference type="NCBI Taxonomy" id="2800406"/>
    <lineage>
        <taxon>Bacteria</taxon>
        <taxon>Bacillati</taxon>
        <taxon>Actinomycetota</taxon>
        <taxon>Actinomycetes</taxon>
        <taxon>Mycobacteriales</taxon>
        <taxon>Corynebacteriaceae</taxon>
        <taxon>Corynebacterium</taxon>
    </lineage>
</organism>
<evidence type="ECO:0000256" key="11">
    <source>
        <dbReference type="ARBA" id="ARBA00033270"/>
    </source>
</evidence>
<dbReference type="Proteomes" id="UP001081709">
    <property type="component" value="Unassembled WGS sequence"/>
</dbReference>
<keyword evidence="5 19" id="KW-0812">Transmembrane</keyword>
<feature type="region of interest" description="Disordered" evidence="18">
    <location>
        <begin position="418"/>
        <end position="503"/>
    </location>
</feature>
<evidence type="ECO:0000313" key="22">
    <source>
        <dbReference type="Proteomes" id="UP001071478"/>
    </source>
</evidence>
<evidence type="ECO:0000256" key="8">
    <source>
        <dbReference type="ARBA" id="ARBA00022989"/>
    </source>
</evidence>
<evidence type="ECO:0000313" key="20">
    <source>
        <dbReference type="EMBL" id="MCX7444114.1"/>
    </source>
</evidence>
<keyword evidence="3" id="KW-0328">Glycosyltransferase</keyword>
<evidence type="ECO:0000256" key="16">
    <source>
        <dbReference type="ARBA" id="ARBA00049902"/>
    </source>
</evidence>
<evidence type="ECO:0000256" key="3">
    <source>
        <dbReference type="ARBA" id="ARBA00022676"/>
    </source>
</evidence>
<dbReference type="Proteomes" id="UP001071478">
    <property type="component" value="Unassembled WGS sequence"/>
</dbReference>
<comment type="catalytic activity">
    <reaction evidence="16">
        <text>[GlcNAc-(1-&gt;4)-Mur2Ac(oyl-L-Ala-gamma-D-Glu-L-Lys-D-Ala-D-Ala)](n)-di-trans,octa-cis-undecaprenyl diphosphate + beta-D-GlcNAc-(1-&gt;4)-Mur2Ac(oyl-L-Ala-gamma-D-Glu-L-Lys-D-Ala-D-Ala)-di-trans,octa-cis-undecaprenyl diphosphate = [GlcNAc-(1-&gt;4)-Mur2Ac(oyl-L-Ala-gamma-D-Glu-L-Lys-D-Ala-D-Ala)](n+1)-di-trans,octa-cis-undecaprenyl diphosphate + di-trans,octa-cis-undecaprenyl diphosphate + H(+)</text>
        <dbReference type="Rhea" id="RHEA:23708"/>
        <dbReference type="Rhea" id="RHEA-COMP:9602"/>
        <dbReference type="Rhea" id="RHEA-COMP:9603"/>
        <dbReference type="ChEBI" id="CHEBI:15378"/>
        <dbReference type="ChEBI" id="CHEBI:58405"/>
        <dbReference type="ChEBI" id="CHEBI:60033"/>
        <dbReference type="ChEBI" id="CHEBI:78435"/>
        <dbReference type="EC" id="2.4.99.28"/>
    </reaction>
</comment>
<dbReference type="PANTHER" id="PTHR30474:SF2">
    <property type="entry name" value="PEPTIDOGLYCAN GLYCOSYLTRANSFERASE FTSW-RELATED"/>
    <property type="match status" value="1"/>
</dbReference>
<dbReference type="InterPro" id="IPR001182">
    <property type="entry name" value="FtsW/RodA"/>
</dbReference>
<keyword evidence="8 19" id="KW-1133">Transmembrane helix</keyword>
<dbReference type="PANTHER" id="PTHR30474">
    <property type="entry name" value="CELL CYCLE PROTEIN"/>
    <property type="match status" value="1"/>
</dbReference>
<comment type="pathway">
    <text evidence="2">Cell wall biogenesis; peptidoglycan biosynthesis.</text>
</comment>
<evidence type="ECO:0000256" key="14">
    <source>
        <dbReference type="ARBA" id="ARBA00041418"/>
    </source>
</evidence>
<dbReference type="AlphaFoldDB" id="A0A9Q4C6V2"/>
<feature type="compositionally biased region" description="Gly residues" evidence="18">
    <location>
        <begin position="469"/>
        <end position="480"/>
    </location>
</feature>
<protein>
    <recommendedName>
        <fullName evidence="13">Probable peptidoglycan glycosyltransferase FtsW</fullName>
        <ecNumber evidence="15">2.4.99.28</ecNumber>
    </recommendedName>
    <alternativeName>
        <fullName evidence="14">Cell division protein FtsW</fullName>
    </alternativeName>
    <alternativeName>
        <fullName evidence="11">Cell wall polymerase</fullName>
    </alternativeName>
    <alternativeName>
        <fullName evidence="10">Peptidoglycan polymerase</fullName>
    </alternativeName>
</protein>
<dbReference type="GO" id="GO:0008955">
    <property type="term" value="F:peptidoglycan glycosyltransferase activity"/>
    <property type="evidence" value="ECO:0007669"/>
    <property type="project" value="UniProtKB-EC"/>
</dbReference>
<evidence type="ECO:0000256" key="9">
    <source>
        <dbReference type="ARBA" id="ARBA00023136"/>
    </source>
</evidence>
<proteinExistence type="inferred from homology"/>
<evidence type="ECO:0000256" key="7">
    <source>
        <dbReference type="ARBA" id="ARBA00022984"/>
    </source>
</evidence>
<evidence type="ECO:0000256" key="1">
    <source>
        <dbReference type="ARBA" id="ARBA00004141"/>
    </source>
</evidence>
<keyword evidence="6" id="KW-0133">Cell shape</keyword>
<keyword evidence="9 19" id="KW-0472">Membrane</keyword>
<dbReference type="GO" id="GO:0015648">
    <property type="term" value="F:lipid-linked peptidoglycan transporter activity"/>
    <property type="evidence" value="ECO:0007669"/>
    <property type="project" value="TreeGrafter"/>
</dbReference>
<evidence type="ECO:0000256" key="4">
    <source>
        <dbReference type="ARBA" id="ARBA00022679"/>
    </source>
</evidence>
<dbReference type="PROSITE" id="PS00428">
    <property type="entry name" value="FTSW_RODA_SPOVE"/>
    <property type="match status" value="1"/>
</dbReference>
<feature type="transmembrane region" description="Helical" evidence="19">
    <location>
        <begin position="99"/>
        <end position="120"/>
    </location>
</feature>
<feature type="transmembrane region" description="Helical" evidence="19">
    <location>
        <begin position="162"/>
        <end position="181"/>
    </location>
</feature>
<evidence type="ECO:0000256" key="15">
    <source>
        <dbReference type="ARBA" id="ARBA00044770"/>
    </source>
</evidence>
<accession>A0A9Q4C6V2</accession>
<feature type="transmembrane region" description="Helical" evidence="19">
    <location>
        <begin position="298"/>
        <end position="325"/>
    </location>
</feature>
<dbReference type="GO" id="GO:0005886">
    <property type="term" value="C:plasma membrane"/>
    <property type="evidence" value="ECO:0007669"/>
    <property type="project" value="TreeGrafter"/>
</dbReference>
<name>A0A9Q4C6V2_9CORY</name>
<evidence type="ECO:0000256" key="12">
    <source>
        <dbReference type="ARBA" id="ARBA00038053"/>
    </source>
</evidence>
<dbReference type="InterPro" id="IPR018365">
    <property type="entry name" value="Cell_cycle_FtsW-rel_CS"/>
</dbReference>
<dbReference type="RefSeq" id="WP_200254443.1">
    <property type="nucleotide sequence ID" value="NZ_JAENIQ020000002.1"/>
</dbReference>
<comment type="caution">
    <text evidence="21">The sequence shown here is derived from an EMBL/GenBank/DDBJ whole genome shotgun (WGS) entry which is preliminary data.</text>
</comment>
<evidence type="ECO:0000256" key="10">
    <source>
        <dbReference type="ARBA" id="ARBA00032370"/>
    </source>
</evidence>
<sequence length="503" mass="53724">MTQDTTARGQSAPDRLRAHIRDYLSRPFFDYFLILSVVALITAVGAVMVLSSSTTWSALDSGVWTQGLRHMVFLFVGYVVLWLALWMRPSMIRRLATPLLLLTIVLLCAVLIPGVGTGLVESGARSWLALGPFTFQPSELAKVTLAVWGAHYLSDRGPVRHWLNNHYMHYCGVTVLIVGLILRQPDVGMAVVCLSVAGLVLVFAGIPGRFITGMVAAGGVLAVGYALVSTFGGGEGNYRTHRLEVYKDALLGDFDDVRGKAFQSYQGFLSLAEGGTGGVGPGQSRAKWFYLPEAKNDFIFAIIGEETGLVGGTLVILLFGALGLVGLRCAMRSTDPYLKLLAATLTAGVVSQAFVNIGYVVGLLPVTGIQLPMISSGGSSAIITVGSMGLLASAARHEPEAVSTMQSYGRPAIDRLLRLREPDPAGSRGAVRRRARPVRQSTEPVTHRRGPRSSAPSSTEGRQPPRPTGPGGGSVTGGAGSRRRRPRPGGPVRPDHHHTRRRG</sequence>
<evidence type="ECO:0000256" key="5">
    <source>
        <dbReference type="ARBA" id="ARBA00022692"/>
    </source>
</evidence>
<keyword evidence="4" id="KW-0808">Transferase</keyword>
<feature type="transmembrane region" description="Helical" evidence="19">
    <location>
        <begin position="337"/>
        <end position="361"/>
    </location>
</feature>
<dbReference type="GO" id="GO:0032153">
    <property type="term" value="C:cell division site"/>
    <property type="evidence" value="ECO:0007669"/>
    <property type="project" value="TreeGrafter"/>
</dbReference>
<evidence type="ECO:0000256" key="19">
    <source>
        <dbReference type="SAM" id="Phobius"/>
    </source>
</evidence>
<keyword evidence="23" id="KW-1185">Reference proteome</keyword>
<evidence type="ECO:0000256" key="18">
    <source>
        <dbReference type="SAM" id="MobiDB-lite"/>
    </source>
</evidence>
<evidence type="ECO:0000256" key="13">
    <source>
        <dbReference type="ARBA" id="ARBA00041185"/>
    </source>
</evidence>